<evidence type="ECO:0000313" key="2">
    <source>
        <dbReference type="EMBL" id="MCP2365815.1"/>
    </source>
</evidence>
<comment type="caution">
    <text evidence="2">The sequence shown here is derived from an EMBL/GenBank/DDBJ whole genome shotgun (WGS) entry which is preliminary data.</text>
</comment>
<keyword evidence="3" id="KW-1185">Reference proteome</keyword>
<organism evidence="2 3">
    <name type="scientific">Nonomuraea thailandensis</name>
    <dbReference type="NCBI Taxonomy" id="1188745"/>
    <lineage>
        <taxon>Bacteria</taxon>
        <taxon>Bacillati</taxon>
        <taxon>Actinomycetota</taxon>
        <taxon>Actinomycetes</taxon>
        <taxon>Streptosporangiales</taxon>
        <taxon>Streptosporangiaceae</taxon>
        <taxon>Nonomuraea</taxon>
    </lineage>
</organism>
<evidence type="ECO:0000313" key="3">
    <source>
        <dbReference type="Proteomes" id="UP001139648"/>
    </source>
</evidence>
<dbReference type="EMBL" id="JAMZEB010000004">
    <property type="protein sequence ID" value="MCP2365815.1"/>
    <property type="molecule type" value="Genomic_DNA"/>
</dbReference>
<gene>
    <name evidence="2" type="ORF">HD597_012919</name>
</gene>
<proteinExistence type="predicted"/>
<reference evidence="2" key="1">
    <citation type="submission" date="2022-06" db="EMBL/GenBank/DDBJ databases">
        <title>Sequencing the genomes of 1000 actinobacteria strains.</title>
        <authorList>
            <person name="Klenk H.-P."/>
        </authorList>
    </citation>
    <scope>NUCLEOTIDE SEQUENCE</scope>
    <source>
        <strain evidence="2">DSM 46694</strain>
    </source>
</reference>
<keyword evidence="1" id="KW-1133">Transmembrane helix</keyword>
<dbReference type="AlphaFoldDB" id="A0A9X2KAH0"/>
<feature type="transmembrane region" description="Helical" evidence="1">
    <location>
        <begin position="6"/>
        <end position="26"/>
    </location>
</feature>
<keyword evidence="1" id="KW-0812">Transmembrane</keyword>
<dbReference type="Proteomes" id="UP001139648">
    <property type="component" value="Unassembled WGS sequence"/>
</dbReference>
<keyword evidence="1" id="KW-0472">Membrane</keyword>
<dbReference type="RefSeq" id="WP_253760365.1">
    <property type="nucleotide sequence ID" value="NZ_BAABKA010000019.1"/>
</dbReference>
<evidence type="ECO:0000256" key="1">
    <source>
        <dbReference type="SAM" id="Phobius"/>
    </source>
</evidence>
<name>A0A9X2KAH0_9ACTN</name>
<sequence length="61" mass="6473">MITYEIIETFLAAGAGALAGHLALTLGRRVMHWGKTAIVGLAEATIARFSPAVPGEEHDRL</sequence>
<accession>A0A9X2KAH0</accession>
<protein>
    <submittedName>
        <fullName evidence="2">Uncharacterized protein</fullName>
    </submittedName>
</protein>